<protein>
    <submittedName>
        <fullName evidence="2">Uncharacterized protein</fullName>
    </submittedName>
</protein>
<sequence length="253" mass="29572">MSNIMKGDQDQIVVSNFYDTNEFTFQQQQNNETSRVINESKILAKLDESHQNHQEREDDDANLNSDQTIIDNGNNNGLEIHMEFGMFSECSYSENSLKQTYNEYIEGGVGGGSNNQIINQFYNNTIIEESERQTLNDDQSILVWPKKYIKETNMSNIVQYTEIHNSPRVIQTSLKMKNNFNLVNGNISRMSVYDSKNYQSLKQNESDNKHECSEDILLFQKQKFGQMNQLRQPFVGHQDEDEFTYLEKESFYE</sequence>
<dbReference type="AlphaFoldDB" id="A0A078A7B5"/>
<dbReference type="EMBL" id="CCKQ01006137">
    <property type="protein sequence ID" value="CDW77427.1"/>
    <property type="molecule type" value="Genomic_DNA"/>
</dbReference>
<evidence type="ECO:0000256" key="1">
    <source>
        <dbReference type="SAM" id="MobiDB-lite"/>
    </source>
</evidence>
<keyword evidence="3" id="KW-1185">Reference proteome</keyword>
<gene>
    <name evidence="2" type="primary">Contig13168.g14039</name>
    <name evidence="2" type="ORF">STYLEM_6388</name>
</gene>
<proteinExistence type="predicted"/>
<accession>A0A078A7B5</accession>
<reference evidence="2 3" key="1">
    <citation type="submission" date="2014-06" db="EMBL/GenBank/DDBJ databases">
        <authorList>
            <person name="Swart Estienne"/>
        </authorList>
    </citation>
    <scope>NUCLEOTIDE SEQUENCE [LARGE SCALE GENOMIC DNA]</scope>
    <source>
        <strain evidence="2 3">130c</strain>
    </source>
</reference>
<evidence type="ECO:0000313" key="3">
    <source>
        <dbReference type="Proteomes" id="UP000039865"/>
    </source>
</evidence>
<dbReference type="InParanoid" id="A0A078A7B5"/>
<name>A0A078A7B5_STYLE</name>
<dbReference type="Proteomes" id="UP000039865">
    <property type="component" value="Unassembled WGS sequence"/>
</dbReference>
<feature type="region of interest" description="Disordered" evidence="1">
    <location>
        <begin position="48"/>
        <end position="68"/>
    </location>
</feature>
<evidence type="ECO:0000313" key="2">
    <source>
        <dbReference type="EMBL" id="CDW77427.1"/>
    </source>
</evidence>
<organism evidence="2 3">
    <name type="scientific">Stylonychia lemnae</name>
    <name type="common">Ciliate</name>
    <dbReference type="NCBI Taxonomy" id="5949"/>
    <lineage>
        <taxon>Eukaryota</taxon>
        <taxon>Sar</taxon>
        <taxon>Alveolata</taxon>
        <taxon>Ciliophora</taxon>
        <taxon>Intramacronucleata</taxon>
        <taxon>Spirotrichea</taxon>
        <taxon>Stichotrichia</taxon>
        <taxon>Sporadotrichida</taxon>
        <taxon>Oxytrichidae</taxon>
        <taxon>Stylonychinae</taxon>
        <taxon>Stylonychia</taxon>
    </lineage>
</organism>